<dbReference type="EMBL" id="HE573026">
    <property type="protein sequence ID" value="CCC52489.1"/>
    <property type="molecule type" value="Genomic_DNA"/>
</dbReference>
<evidence type="ECO:0000256" key="1">
    <source>
        <dbReference type="SAM" id="MobiDB-lite"/>
    </source>
</evidence>
<proteinExistence type="predicted"/>
<dbReference type="AlphaFoldDB" id="G0U4X4"/>
<gene>
    <name evidence="2" type="ORF">TVY486_1015310</name>
</gene>
<name>G0U4X4_TRYVY</name>
<feature type="region of interest" description="Disordered" evidence="1">
    <location>
        <begin position="1"/>
        <end position="24"/>
    </location>
</feature>
<reference evidence="2" key="1">
    <citation type="journal article" date="2012" name="Proc. Natl. Acad. Sci. U.S.A.">
        <title>Antigenic diversity is generated by distinct evolutionary mechanisms in African trypanosome species.</title>
        <authorList>
            <person name="Jackson A.P."/>
            <person name="Berry A."/>
            <person name="Aslett M."/>
            <person name="Allison H.C."/>
            <person name="Burton P."/>
            <person name="Vavrova-Anderson J."/>
            <person name="Brown R."/>
            <person name="Browne H."/>
            <person name="Corton N."/>
            <person name="Hauser H."/>
            <person name="Gamble J."/>
            <person name="Gilderthorp R."/>
            <person name="Marcello L."/>
            <person name="McQuillan J."/>
            <person name="Otto T.D."/>
            <person name="Quail M.A."/>
            <person name="Sanders M.J."/>
            <person name="van Tonder A."/>
            <person name="Ginger M.L."/>
            <person name="Field M.C."/>
            <person name="Barry J.D."/>
            <person name="Hertz-Fowler C."/>
            <person name="Berriman M."/>
        </authorList>
    </citation>
    <scope>NUCLEOTIDE SEQUENCE</scope>
    <source>
        <strain evidence="2">Y486</strain>
    </source>
</reference>
<feature type="compositionally biased region" description="Basic residues" evidence="1">
    <location>
        <begin position="9"/>
        <end position="24"/>
    </location>
</feature>
<dbReference type="VEuPathDB" id="TriTrypDB:TvY486_1015310"/>
<evidence type="ECO:0000313" key="2">
    <source>
        <dbReference type="EMBL" id="CCC52489.1"/>
    </source>
</evidence>
<protein>
    <submittedName>
        <fullName evidence="2">Uncharacterized protein</fullName>
    </submittedName>
</protein>
<organism evidence="2">
    <name type="scientific">Trypanosoma vivax (strain Y486)</name>
    <dbReference type="NCBI Taxonomy" id="1055687"/>
    <lineage>
        <taxon>Eukaryota</taxon>
        <taxon>Discoba</taxon>
        <taxon>Euglenozoa</taxon>
        <taxon>Kinetoplastea</taxon>
        <taxon>Metakinetoplastina</taxon>
        <taxon>Trypanosomatida</taxon>
        <taxon>Trypanosomatidae</taxon>
        <taxon>Trypanosoma</taxon>
        <taxon>Duttonella</taxon>
    </lineage>
</organism>
<accession>G0U4X4</accession>
<sequence>MEVVAVPHPKTKKQTTTTTKKKKTAGVNVAGTPPCFDLRAWNKIFPGPHRRDLHSVIFLMLCSVLFLNSHYTCSSFTNDVGLKVAAGFTAYLQLKSSDVGDCHSCLPLLHAMSSSTTIAHPLCTKLFTQRLLHELGHEVHLPLKSSESSTWASRLAEGTTVRDTFSFFY</sequence>